<accession>A0A369WMM6</accession>
<dbReference type="PANTHER" id="PTHR45586:SF1">
    <property type="entry name" value="LIPOPOLYSACCHARIDE ASSEMBLY PROTEIN B"/>
    <property type="match status" value="1"/>
</dbReference>
<dbReference type="SMART" id="SM00028">
    <property type="entry name" value="TPR"/>
    <property type="match status" value="5"/>
</dbReference>
<dbReference type="EMBL" id="QQOH01000002">
    <property type="protein sequence ID" value="RDE22937.1"/>
    <property type="molecule type" value="Genomic_DNA"/>
</dbReference>
<dbReference type="Proteomes" id="UP000253769">
    <property type="component" value="Unassembled WGS sequence"/>
</dbReference>
<feature type="coiled-coil region" evidence="3">
    <location>
        <begin position="775"/>
        <end position="802"/>
    </location>
</feature>
<dbReference type="Pfam" id="PF13432">
    <property type="entry name" value="TPR_16"/>
    <property type="match status" value="1"/>
</dbReference>
<dbReference type="Gene3D" id="1.25.40.10">
    <property type="entry name" value="Tetratricopeptide repeat domain"/>
    <property type="match status" value="4"/>
</dbReference>
<evidence type="ECO:0000256" key="1">
    <source>
        <dbReference type="ARBA" id="ARBA00022737"/>
    </source>
</evidence>
<proteinExistence type="predicted"/>
<evidence type="ECO:0000256" key="3">
    <source>
        <dbReference type="SAM" id="Coils"/>
    </source>
</evidence>
<dbReference type="InterPro" id="IPR011990">
    <property type="entry name" value="TPR-like_helical_dom_sf"/>
</dbReference>
<dbReference type="InterPro" id="IPR051012">
    <property type="entry name" value="CellSynth/LPSAsmb/PSIAsmb"/>
</dbReference>
<evidence type="ECO:0000313" key="4">
    <source>
        <dbReference type="EMBL" id="RDE22937.1"/>
    </source>
</evidence>
<gene>
    <name evidence="4" type="ORF">DV711_10310</name>
</gene>
<dbReference type="Pfam" id="PF13174">
    <property type="entry name" value="TPR_6"/>
    <property type="match status" value="1"/>
</dbReference>
<comment type="caution">
    <text evidence="4">The sequence shown here is derived from an EMBL/GenBank/DDBJ whole genome shotgun (WGS) entry which is preliminary data.</text>
</comment>
<evidence type="ECO:0000313" key="5">
    <source>
        <dbReference type="Proteomes" id="UP000253769"/>
    </source>
</evidence>
<keyword evidence="5" id="KW-1185">Reference proteome</keyword>
<name>A0A369WMM6_9GAMM</name>
<organism evidence="4 5">
    <name type="scientific">Motiliproteus coralliicola</name>
    <dbReference type="NCBI Taxonomy" id="2283196"/>
    <lineage>
        <taxon>Bacteria</taxon>
        <taxon>Pseudomonadati</taxon>
        <taxon>Pseudomonadota</taxon>
        <taxon>Gammaproteobacteria</taxon>
        <taxon>Oceanospirillales</taxon>
        <taxon>Oceanospirillaceae</taxon>
        <taxon>Motiliproteus</taxon>
    </lineage>
</organism>
<keyword evidence="3" id="KW-0175">Coiled coil</keyword>
<keyword evidence="1" id="KW-0677">Repeat</keyword>
<dbReference type="PANTHER" id="PTHR45586">
    <property type="entry name" value="TPR REPEAT-CONTAINING PROTEIN PA4667"/>
    <property type="match status" value="1"/>
</dbReference>
<dbReference type="OrthoDB" id="9806825at2"/>
<protein>
    <submittedName>
        <fullName evidence="4">Uncharacterized protein</fullName>
    </submittedName>
</protein>
<dbReference type="AlphaFoldDB" id="A0A369WMM6"/>
<reference evidence="4 5" key="1">
    <citation type="submission" date="2018-07" db="EMBL/GenBank/DDBJ databases">
        <title>Motiliproteus coralliicola sp. nov., a bacterium isolated from Coral.</title>
        <authorList>
            <person name="Wang G."/>
        </authorList>
    </citation>
    <scope>NUCLEOTIDE SEQUENCE [LARGE SCALE GENOMIC DNA]</scope>
    <source>
        <strain evidence="4 5">C34</strain>
    </source>
</reference>
<dbReference type="SUPFAM" id="SSF48452">
    <property type="entry name" value="TPR-like"/>
    <property type="match status" value="2"/>
</dbReference>
<evidence type="ECO:0000256" key="2">
    <source>
        <dbReference type="ARBA" id="ARBA00022803"/>
    </source>
</evidence>
<dbReference type="InterPro" id="IPR019734">
    <property type="entry name" value="TPR_rpt"/>
</dbReference>
<sequence length="1009" mass="113649">MPMNAMPESWHWRNWNGADVGLKPILSRPGWNWPRAMMRPGMNKGVNNGMNKLQRPPIGLVLLLSSVGLMAGCLGESGVKPGLDSGASPAATLTLADLRAVPGVDAEVPLSGDAREKAIKAYRDFLQDYPTTTEYQEIRRRLADLLVESAWTDDSSGLTDRTTPDSRSADERYSEAITIYEQLLAIRPQNPATAELLYQLAKAHEGQGRPLRAIEILQRLIGQYPTANTRLYADAQFRFGELLFGEQDFVRAEAAYGAVVKLGEGVAVYEQGLNKLGWSLLRQERYDEALEPFFTLLDRKIPPNSDPQRLFSERSKADREQIDDLFRAVSLCFSSLAGIDAVADFFERRGSRPYELEVYRHLADHYQRKGLSTDAAATWLALARHRPLDSDAPRHYLKAIRLYRREGSQQSVLITRAEFVERYGLEREFWRRHEPSSFPEVITQLQTSLVELAGDSHRQALKTGSVEAFEMAEQRYRRYLTGFGSTAGSAVDSELAVEMNFQLAELLYQRGVYSRAVTEYQRVAYERGNSDRGSEAGRSALKAYAQQLKLLEGEAQTLWFERFTESQLRFVRTWPEHRDAVAVFSRAGSELLDRGRLVEVAEATETLLQQQGVPVMLRQVAWTLLARARFQQQDYPGAEHGYRQALGLAAADDVRRTALREVMALAVYRQAEAARDEGDQPRAAELFLRAAADGGSESSVHPRAQYDGATSLLVLERWDPAIRVLQQFRDDHPGLPLQQQVLPKLAFAYDRGGRRIEAADAWFELGRGQRPAVERRQALLRAAELYQQLDRIEQAQAALERYVGDFPKPVAEAVAVRRKLADLAHSSDDEPGRKHWLMEIIRTDRFGGDDSTAPVAAQASLSLAEEQVSAFERIRLTEPLQQQLTKKLQAMKRALKALEAVTDYGVGGTTTAATYRIAGMYHELGDELLNSERPRGLNDEELAQYELLLEEQAAPFEEQAISYYQTNVSRISGGQYDAWIEQSLKRLAELWPARYAKEERSETTVEALD</sequence>
<dbReference type="Pfam" id="PF13424">
    <property type="entry name" value="TPR_12"/>
    <property type="match status" value="1"/>
</dbReference>
<keyword evidence="2" id="KW-0802">TPR repeat</keyword>